<dbReference type="Proteomes" id="UP001501251">
    <property type="component" value="Unassembled WGS sequence"/>
</dbReference>
<dbReference type="InterPro" id="IPR019922">
    <property type="entry name" value="Lucif-like_OxRdatse_MSMEG_4141"/>
</dbReference>
<reference evidence="3" key="1">
    <citation type="journal article" date="2019" name="Int. J. Syst. Evol. Microbiol.">
        <title>The Global Catalogue of Microorganisms (GCM) 10K type strain sequencing project: providing services to taxonomists for standard genome sequencing and annotation.</title>
        <authorList>
            <consortium name="The Broad Institute Genomics Platform"/>
            <consortium name="The Broad Institute Genome Sequencing Center for Infectious Disease"/>
            <person name="Wu L."/>
            <person name="Ma J."/>
        </authorList>
    </citation>
    <scope>NUCLEOTIDE SEQUENCE [LARGE SCALE GENOMIC DNA]</scope>
    <source>
        <strain evidence="3">JCM 17388</strain>
    </source>
</reference>
<name>A0ABP8APG5_9ACTN</name>
<keyword evidence="3" id="KW-1185">Reference proteome</keyword>
<feature type="domain" description="Luciferase-like" evidence="1">
    <location>
        <begin position="31"/>
        <end position="280"/>
    </location>
</feature>
<dbReference type="InterPro" id="IPR036661">
    <property type="entry name" value="Luciferase-like_sf"/>
</dbReference>
<dbReference type="InterPro" id="IPR050564">
    <property type="entry name" value="F420-G6PD/mer"/>
</dbReference>
<dbReference type="PANTHER" id="PTHR43244:SF2">
    <property type="entry name" value="CONSERVED HYPOTHETICAL ALANINE AND PROLINE-RICH PROTEIN"/>
    <property type="match status" value="1"/>
</dbReference>
<dbReference type="RefSeq" id="WP_344917521.1">
    <property type="nucleotide sequence ID" value="NZ_BAABAQ010000003.1"/>
</dbReference>
<dbReference type="SUPFAM" id="SSF51679">
    <property type="entry name" value="Bacterial luciferase-like"/>
    <property type="match status" value="1"/>
</dbReference>
<protein>
    <submittedName>
        <fullName evidence="2">LLM class F420-dependent oxidoreductase</fullName>
    </submittedName>
</protein>
<comment type="caution">
    <text evidence="2">The sequence shown here is derived from an EMBL/GenBank/DDBJ whole genome shotgun (WGS) entry which is preliminary data.</text>
</comment>
<evidence type="ECO:0000313" key="2">
    <source>
        <dbReference type="EMBL" id="GAA4187357.1"/>
    </source>
</evidence>
<gene>
    <name evidence="2" type="ORF">GCM10022252_20720</name>
</gene>
<proteinExistence type="predicted"/>
<sequence>MRKRRTPVVDLPILKERLGKVGVWLSLLGGESAATGRRVASAIEELGYGALWIAEAPGGKESLVNSAILLSGTQRLMVATGIANIYGRDAAAAVAGANALAEMSSGRFVLGLGVSHAPLVTIRGHEYGRPIETMRAYLDAMDQAPYDAPLPEPPARMLAALRTKMLRMAAERSQGAHTYFVTPEHTAMARETIGPDLLLVPEQAVVLETDADRARTIARDYMASYLKLPNYLNHLRTLGWPDADLVDGGSDALVDAIVCWGGPETISERVGAHHEAGADHVCVQPLADDVEGCLDTLRSLAPVLLR</sequence>
<evidence type="ECO:0000259" key="1">
    <source>
        <dbReference type="Pfam" id="PF00296"/>
    </source>
</evidence>
<dbReference type="InterPro" id="IPR011251">
    <property type="entry name" value="Luciferase-like_dom"/>
</dbReference>
<accession>A0ABP8APG5</accession>
<evidence type="ECO:0000313" key="3">
    <source>
        <dbReference type="Proteomes" id="UP001501251"/>
    </source>
</evidence>
<dbReference type="NCBIfam" id="TIGR03620">
    <property type="entry name" value="F420_MSMEG_4141"/>
    <property type="match status" value="1"/>
</dbReference>
<organism evidence="2 3">
    <name type="scientific">Streptosporangium oxazolinicum</name>
    <dbReference type="NCBI Taxonomy" id="909287"/>
    <lineage>
        <taxon>Bacteria</taxon>
        <taxon>Bacillati</taxon>
        <taxon>Actinomycetota</taxon>
        <taxon>Actinomycetes</taxon>
        <taxon>Streptosporangiales</taxon>
        <taxon>Streptosporangiaceae</taxon>
        <taxon>Streptosporangium</taxon>
    </lineage>
</organism>
<dbReference type="Gene3D" id="3.20.20.30">
    <property type="entry name" value="Luciferase-like domain"/>
    <property type="match status" value="1"/>
</dbReference>
<dbReference type="PANTHER" id="PTHR43244">
    <property type="match status" value="1"/>
</dbReference>
<dbReference type="EMBL" id="BAABAQ010000003">
    <property type="protein sequence ID" value="GAA4187357.1"/>
    <property type="molecule type" value="Genomic_DNA"/>
</dbReference>
<dbReference type="Pfam" id="PF00296">
    <property type="entry name" value="Bac_luciferase"/>
    <property type="match status" value="1"/>
</dbReference>